<proteinExistence type="predicted"/>
<evidence type="ECO:0000313" key="2">
    <source>
        <dbReference type="EMBL" id="EYC30395.1"/>
    </source>
</evidence>
<protein>
    <submittedName>
        <fullName evidence="2">Uncharacterized protein</fullName>
    </submittedName>
</protein>
<accession>A0A016VSK2</accession>
<comment type="caution">
    <text evidence="2">The sequence shown here is derived from an EMBL/GenBank/DDBJ whole genome shotgun (WGS) entry which is preliminary data.</text>
</comment>
<evidence type="ECO:0000256" key="1">
    <source>
        <dbReference type="SAM" id="MobiDB-lite"/>
    </source>
</evidence>
<dbReference type="AlphaFoldDB" id="A0A016VSK2"/>
<feature type="compositionally biased region" description="Polar residues" evidence="1">
    <location>
        <begin position="60"/>
        <end position="76"/>
    </location>
</feature>
<dbReference type="EMBL" id="JARK01001341">
    <property type="protein sequence ID" value="EYC30395.1"/>
    <property type="molecule type" value="Genomic_DNA"/>
</dbReference>
<keyword evidence="3" id="KW-1185">Reference proteome</keyword>
<dbReference type="Proteomes" id="UP000024635">
    <property type="component" value="Unassembled WGS sequence"/>
</dbReference>
<name>A0A016VSK2_9BILA</name>
<feature type="region of interest" description="Disordered" evidence="1">
    <location>
        <begin position="47"/>
        <end position="76"/>
    </location>
</feature>
<gene>
    <name evidence="2" type="primary">Acey_s0005.g2628</name>
    <name evidence="2" type="ORF">Y032_0005g2628</name>
</gene>
<organism evidence="2 3">
    <name type="scientific">Ancylostoma ceylanicum</name>
    <dbReference type="NCBI Taxonomy" id="53326"/>
    <lineage>
        <taxon>Eukaryota</taxon>
        <taxon>Metazoa</taxon>
        <taxon>Ecdysozoa</taxon>
        <taxon>Nematoda</taxon>
        <taxon>Chromadorea</taxon>
        <taxon>Rhabditida</taxon>
        <taxon>Rhabditina</taxon>
        <taxon>Rhabditomorpha</taxon>
        <taxon>Strongyloidea</taxon>
        <taxon>Ancylostomatidae</taxon>
        <taxon>Ancylostomatinae</taxon>
        <taxon>Ancylostoma</taxon>
    </lineage>
</organism>
<sequence length="183" mass="20548">MISRQNLTQVRITVRGYTCRRCFLGGEGIRWVANATRGRATRWGGARNPISAVQRRDTQPSRSNHATCPQASTPGNSLRRSKLLVREWIVRTAKTCPRSTVDRAVARRSRNQGFGFGPVGSFCKYYAVFNVFSAIEVVIETRLLADVLTVRRFQGLKADQFSRINALTHQTPGITTYCRNVGQ</sequence>
<reference evidence="3" key="1">
    <citation type="journal article" date="2015" name="Nat. Genet.">
        <title>The genome and transcriptome of the zoonotic hookworm Ancylostoma ceylanicum identify infection-specific gene families.</title>
        <authorList>
            <person name="Schwarz E.M."/>
            <person name="Hu Y."/>
            <person name="Antoshechkin I."/>
            <person name="Miller M.M."/>
            <person name="Sternberg P.W."/>
            <person name="Aroian R.V."/>
        </authorList>
    </citation>
    <scope>NUCLEOTIDE SEQUENCE</scope>
    <source>
        <strain evidence="3">HY135</strain>
    </source>
</reference>
<evidence type="ECO:0000313" key="3">
    <source>
        <dbReference type="Proteomes" id="UP000024635"/>
    </source>
</evidence>